<evidence type="ECO:0000259" key="1">
    <source>
        <dbReference type="Pfam" id="PF13304"/>
    </source>
</evidence>
<dbReference type="Gene3D" id="3.40.50.300">
    <property type="entry name" value="P-loop containing nucleotide triphosphate hydrolases"/>
    <property type="match status" value="1"/>
</dbReference>
<keyword evidence="3" id="KW-1185">Reference proteome</keyword>
<reference evidence="3" key="1">
    <citation type="journal article" date="2019" name="Int. J. Syst. Evol. Microbiol.">
        <title>The Global Catalogue of Microorganisms (GCM) 10K type strain sequencing project: providing services to taxonomists for standard genome sequencing and annotation.</title>
        <authorList>
            <consortium name="The Broad Institute Genomics Platform"/>
            <consortium name="The Broad Institute Genome Sequencing Center for Infectious Disease"/>
            <person name="Wu L."/>
            <person name="Ma J."/>
        </authorList>
    </citation>
    <scope>NUCLEOTIDE SEQUENCE [LARGE SCALE GENOMIC DNA]</scope>
    <source>
        <strain evidence="3">CCUG 49571</strain>
    </source>
</reference>
<dbReference type="InterPro" id="IPR014555">
    <property type="entry name" value="RecF-like"/>
</dbReference>
<organism evidence="2 3">
    <name type="scientific">Cohnella hongkongensis</name>
    <dbReference type="NCBI Taxonomy" id="178337"/>
    <lineage>
        <taxon>Bacteria</taxon>
        <taxon>Bacillati</taxon>
        <taxon>Bacillota</taxon>
        <taxon>Bacilli</taxon>
        <taxon>Bacillales</taxon>
        <taxon>Paenibacillaceae</taxon>
        <taxon>Cohnella</taxon>
    </lineage>
</organism>
<proteinExistence type="predicted"/>
<feature type="domain" description="ATPase AAA-type core" evidence="1">
    <location>
        <begin position="23"/>
        <end position="352"/>
    </location>
</feature>
<dbReference type="PANTHER" id="PTHR43581">
    <property type="entry name" value="ATP/GTP PHOSPHATASE"/>
    <property type="match status" value="1"/>
</dbReference>
<dbReference type="InterPro" id="IPR051396">
    <property type="entry name" value="Bact_Antivir_Def_Nuclease"/>
</dbReference>
<dbReference type="Pfam" id="PF13304">
    <property type="entry name" value="AAA_21"/>
    <property type="match status" value="1"/>
</dbReference>
<sequence>MDVAITIKNFKSLSNITLEPGRVNVFIGANGTGKSALLEAIGVLSAAIADKVDDAILNFKGVRLGTPSLYKSSFKDHERLPVTIEFNVKWRNEEGQWGYTVNLNNPIEKPKPAWEYHSESLFVNETKVFGRSRNSKYKLENFPEIEIDAYKGLLSFLQGIRRDEISGYAGGYANDLYEMFKDYAIYTPNTTTLRGIQTDPLQREPVGLLGGRLPEAVDDLLDIEKETFGSMDLYDLLDLLNWAKAIGVGKPSKDIVSPNIPMTAKTIRFTDRFMREGRSELTPYDASEGSLYVLFLLALAMHAKSPNLFSIDNFDQALNPRLARTITKAFCDRIIEAGKTVFITTHNPLVLDGLDLSDERIRLFTVDRNLNGHTQIDRVVVNEKLLETGNSLSKLWVMGMLGGVPDL</sequence>
<evidence type="ECO:0000313" key="3">
    <source>
        <dbReference type="Proteomes" id="UP001596028"/>
    </source>
</evidence>
<name>A0ABV9FN23_9BACL</name>
<dbReference type="InterPro" id="IPR027417">
    <property type="entry name" value="P-loop_NTPase"/>
</dbReference>
<gene>
    <name evidence="2" type="ORF">ACFO3S_25430</name>
</gene>
<dbReference type="PIRSF" id="PIRSF029347">
    <property type="entry name" value="RecF"/>
    <property type="match status" value="1"/>
</dbReference>
<protein>
    <submittedName>
        <fullName evidence="2">AAA family ATPase</fullName>
    </submittedName>
</protein>
<dbReference type="EMBL" id="JBHSEP010000028">
    <property type="protein sequence ID" value="MFC4601604.1"/>
    <property type="molecule type" value="Genomic_DNA"/>
</dbReference>
<dbReference type="SUPFAM" id="SSF52540">
    <property type="entry name" value="P-loop containing nucleoside triphosphate hydrolases"/>
    <property type="match status" value="1"/>
</dbReference>
<dbReference type="RefSeq" id="WP_378101866.1">
    <property type="nucleotide sequence ID" value="NZ_JBHSEP010000028.1"/>
</dbReference>
<evidence type="ECO:0000313" key="2">
    <source>
        <dbReference type="EMBL" id="MFC4601604.1"/>
    </source>
</evidence>
<dbReference type="InterPro" id="IPR003959">
    <property type="entry name" value="ATPase_AAA_core"/>
</dbReference>
<accession>A0ABV9FN23</accession>
<comment type="caution">
    <text evidence="2">The sequence shown here is derived from an EMBL/GenBank/DDBJ whole genome shotgun (WGS) entry which is preliminary data.</text>
</comment>
<dbReference type="PANTHER" id="PTHR43581:SF2">
    <property type="entry name" value="EXCINUCLEASE ATPASE SUBUNIT"/>
    <property type="match status" value="1"/>
</dbReference>
<dbReference type="Proteomes" id="UP001596028">
    <property type="component" value="Unassembled WGS sequence"/>
</dbReference>